<dbReference type="GO" id="GO:0006542">
    <property type="term" value="P:glutamine biosynthetic process"/>
    <property type="evidence" value="ECO:0007669"/>
    <property type="project" value="InterPro"/>
</dbReference>
<keyword evidence="5" id="KW-0963">Cytoplasm</keyword>
<keyword evidence="9 13" id="KW-0067">ATP-binding</keyword>
<dbReference type="Gene3D" id="3.10.20.70">
    <property type="entry name" value="Glutamine synthetase, N-terminal domain"/>
    <property type="match status" value="1"/>
</dbReference>
<comment type="similarity">
    <text evidence="2 16 17">Belongs to the glutamine synthetase family.</text>
</comment>
<evidence type="ECO:0000313" key="21">
    <source>
        <dbReference type="EMBL" id="MDF9407979.1"/>
    </source>
</evidence>
<feature type="binding site" evidence="14">
    <location>
        <position position="332"/>
    </location>
    <ligand>
        <name>Mg(2+)</name>
        <dbReference type="ChEBI" id="CHEBI:18420"/>
        <label>1</label>
    </ligand>
</feature>
<evidence type="ECO:0000256" key="10">
    <source>
        <dbReference type="ARBA" id="ARBA00022842"/>
    </source>
</evidence>
<feature type="binding site" evidence="12">
    <location>
        <position position="297"/>
    </location>
    <ligand>
        <name>L-glutamate</name>
        <dbReference type="ChEBI" id="CHEBI:29985"/>
    </ligand>
</feature>
<comment type="caution">
    <text evidence="21">The sequence shown here is derived from an EMBL/GenBank/DDBJ whole genome shotgun (WGS) entry which is preliminary data.</text>
</comment>
<feature type="binding site" evidence="13">
    <location>
        <position position="315"/>
    </location>
    <ligand>
        <name>ATP</name>
        <dbReference type="ChEBI" id="CHEBI:30616"/>
    </ligand>
</feature>
<keyword evidence="10 14" id="KW-0460">Magnesium</keyword>
<dbReference type="Pfam" id="PF00120">
    <property type="entry name" value="Gln-synt_C"/>
    <property type="match status" value="1"/>
</dbReference>
<dbReference type="PROSITE" id="PS00181">
    <property type="entry name" value="GLNA_ATP"/>
    <property type="match status" value="1"/>
</dbReference>
<reference evidence="21" key="1">
    <citation type="submission" date="2022-02" db="EMBL/GenBank/DDBJ databases">
        <authorList>
            <person name="Leng L."/>
        </authorList>
    </citation>
    <scope>NUCLEOTIDE SEQUENCE</scope>
    <source>
        <strain evidence="21">JI</strain>
    </source>
</reference>
<dbReference type="GO" id="GO:0005737">
    <property type="term" value="C:cytoplasm"/>
    <property type="evidence" value="ECO:0007669"/>
    <property type="project" value="UniProtKB-SubCell"/>
</dbReference>
<feature type="domain" description="GS catalytic" evidence="20">
    <location>
        <begin position="108"/>
        <end position="443"/>
    </location>
</feature>
<dbReference type="GO" id="GO:0004356">
    <property type="term" value="F:glutamine synthetase activity"/>
    <property type="evidence" value="ECO:0007669"/>
    <property type="project" value="UniProtKB-EC"/>
</dbReference>
<feature type="binding site" evidence="12">
    <location>
        <position position="334"/>
    </location>
    <ligand>
        <name>L-glutamate</name>
        <dbReference type="ChEBI" id="CHEBI:29985"/>
    </ligand>
</feature>
<feature type="binding site" evidence="12">
    <location>
        <position position="315"/>
    </location>
    <ligand>
        <name>L-glutamate</name>
        <dbReference type="ChEBI" id="CHEBI:29985"/>
    </ligand>
</feature>
<dbReference type="PROSITE" id="PS51986">
    <property type="entry name" value="GS_BETA_GRASP"/>
    <property type="match status" value="1"/>
</dbReference>
<keyword evidence="6 18" id="KW-0436">Ligase</keyword>
<accession>A0A9X4H5W6</accession>
<evidence type="ECO:0000256" key="11">
    <source>
        <dbReference type="ARBA" id="ARBA00049436"/>
    </source>
</evidence>
<dbReference type="Proteomes" id="UP001154312">
    <property type="component" value="Unassembled WGS sequence"/>
</dbReference>
<dbReference type="PANTHER" id="PTHR43785">
    <property type="entry name" value="GAMMA-GLUTAMYLPUTRESCINE SYNTHETASE"/>
    <property type="match status" value="1"/>
</dbReference>
<proteinExistence type="inferred from homology"/>
<organism evidence="21 22">
    <name type="scientific">Pelotomaculum isophthalicicum JI</name>
    <dbReference type="NCBI Taxonomy" id="947010"/>
    <lineage>
        <taxon>Bacteria</taxon>
        <taxon>Bacillati</taxon>
        <taxon>Bacillota</taxon>
        <taxon>Clostridia</taxon>
        <taxon>Eubacteriales</taxon>
        <taxon>Desulfotomaculaceae</taxon>
        <taxon>Pelotomaculum</taxon>
    </lineage>
</organism>
<evidence type="ECO:0000313" key="22">
    <source>
        <dbReference type="Proteomes" id="UP001154312"/>
    </source>
</evidence>
<dbReference type="InterPro" id="IPR014746">
    <property type="entry name" value="Gln_synth/guanido_kin_cat_dom"/>
</dbReference>
<keyword evidence="15" id="KW-0597">Phosphoprotein</keyword>
<evidence type="ECO:0000259" key="20">
    <source>
        <dbReference type="PROSITE" id="PS51987"/>
    </source>
</evidence>
<comment type="subcellular location">
    <subcellularLocation>
        <location evidence="1">Cytoplasm</location>
    </subcellularLocation>
</comment>
<feature type="binding site" evidence="13">
    <location>
        <position position="183"/>
    </location>
    <ligand>
        <name>ATP</name>
        <dbReference type="ChEBI" id="CHEBI:30616"/>
    </ligand>
</feature>
<dbReference type="PROSITE" id="PS51987">
    <property type="entry name" value="GS_CATALYTIC"/>
    <property type="match status" value="1"/>
</dbReference>
<dbReference type="NCBIfam" id="TIGR00653">
    <property type="entry name" value="GlnA"/>
    <property type="match status" value="1"/>
</dbReference>
<dbReference type="GO" id="GO:0046872">
    <property type="term" value="F:metal ion binding"/>
    <property type="evidence" value="ECO:0007669"/>
    <property type="project" value="UniProtKB-KW"/>
</dbReference>
<dbReference type="InterPro" id="IPR004809">
    <property type="entry name" value="Gln_synth_I"/>
</dbReference>
<feature type="binding site" evidence="12">
    <location>
        <position position="303"/>
    </location>
    <ligand>
        <name>L-glutamate</name>
        <dbReference type="ChEBI" id="CHEBI:29985"/>
    </ligand>
</feature>
<keyword evidence="7 14" id="KW-0479">Metal-binding</keyword>
<evidence type="ECO:0000256" key="1">
    <source>
        <dbReference type="ARBA" id="ARBA00004496"/>
    </source>
</evidence>
<dbReference type="PROSITE" id="PS00180">
    <property type="entry name" value="GLNA_1"/>
    <property type="match status" value="1"/>
</dbReference>
<evidence type="ECO:0000256" key="12">
    <source>
        <dbReference type="PIRSR" id="PIRSR604809-1"/>
    </source>
</evidence>
<evidence type="ECO:0000256" key="15">
    <source>
        <dbReference type="PIRSR" id="PIRSR604809-50"/>
    </source>
</evidence>
<dbReference type="SUPFAM" id="SSF55931">
    <property type="entry name" value="Glutamine synthetase/guanido kinase"/>
    <property type="match status" value="1"/>
</dbReference>
<keyword evidence="8 13" id="KW-0547">Nucleotide-binding</keyword>
<evidence type="ECO:0000256" key="2">
    <source>
        <dbReference type="ARBA" id="ARBA00009897"/>
    </source>
</evidence>
<feature type="binding site" evidence="14">
    <location>
        <position position="244"/>
    </location>
    <ligand>
        <name>Mg(2+)</name>
        <dbReference type="ChEBI" id="CHEBI:18420"/>
        <label>1</label>
    </ligand>
</feature>
<feature type="binding site" evidence="14">
    <location>
        <position position="188"/>
    </location>
    <ligand>
        <name>Mg(2+)</name>
        <dbReference type="ChEBI" id="CHEBI:18420"/>
        <label>1</label>
    </ligand>
</feature>
<feature type="domain" description="GS beta-grasp" evidence="19">
    <location>
        <begin position="16"/>
        <end position="101"/>
    </location>
</feature>
<dbReference type="FunFam" id="3.30.590.10:FF:000003">
    <property type="entry name" value="Glutamine synthetase 2"/>
    <property type="match status" value="1"/>
</dbReference>
<evidence type="ECO:0000256" key="13">
    <source>
        <dbReference type="PIRSR" id="PIRSR604809-2"/>
    </source>
</evidence>
<dbReference type="InterPro" id="IPR008146">
    <property type="entry name" value="Gln_synth_cat_dom"/>
</dbReference>
<comment type="cofactor">
    <cofactor evidence="14">
        <name>Mg(2+)</name>
        <dbReference type="ChEBI" id="CHEBI:18420"/>
    </cofactor>
    <text evidence="14">Binds 2 Mg(2+) ions per subunit.</text>
</comment>
<evidence type="ECO:0000256" key="9">
    <source>
        <dbReference type="ARBA" id="ARBA00022840"/>
    </source>
</evidence>
<dbReference type="SUPFAM" id="SSF54368">
    <property type="entry name" value="Glutamine synthetase, N-terminal domain"/>
    <property type="match status" value="1"/>
</dbReference>
<dbReference type="EC" id="6.3.1.2" evidence="3 18"/>
<feature type="binding site" evidence="13">
    <location>
        <begin position="198"/>
        <end position="200"/>
    </location>
    <ligand>
        <name>ATP</name>
        <dbReference type="ChEBI" id="CHEBI:30616"/>
    </ligand>
</feature>
<feature type="binding site" evidence="12">
    <location>
        <begin position="239"/>
        <end position="240"/>
    </location>
    <ligand>
        <name>L-glutamate</name>
        <dbReference type="ChEBI" id="CHEBI:29985"/>
    </ligand>
</feature>
<evidence type="ECO:0000256" key="17">
    <source>
        <dbReference type="RuleBase" id="RU000384"/>
    </source>
</evidence>
<dbReference type="Pfam" id="PF03951">
    <property type="entry name" value="Gln-synt_N"/>
    <property type="match status" value="1"/>
</dbReference>
<feature type="binding site" evidence="14">
    <location>
        <position position="195"/>
    </location>
    <ligand>
        <name>Mg(2+)</name>
        <dbReference type="ChEBI" id="CHEBI:18420"/>
        <label>1</label>
    </ligand>
</feature>
<dbReference type="Gene3D" id="3.30.590.10">
    <property type="entry name" value="Glutamine synthetase/guanido kinase, catalytic domain"/>
    <property type="match status" value="1"/>
</dbReference>
<feature type="binding site" evidence="14">
    <location>
        <position position="131"/>
    </location>
    <ligand>
        <name>Mg(2+)</name>
        <dbReference type="ChEBI" id="CHEBI:18420"/>
        <label>1</label>
    </ligand>
</feature>
<dbReference type="InterPro" id="IPR027302">
    <property type="entry name" value="Gln_synth_N_conserv_site"/>
</dbReference>
<evidence type="ECO:0000256" key="5">
    <source>
        <dbReference type="ARBA" id="ARBA00022490"/>
    </source>
</evidence>
<evidence type="ECO:0000256" key="4">
    <source>
        <dbReference type="ARBA" id="ARBA00021364"/>
    </source>
</evidence>
<gene>
    <name evidence="21" type="primary">glnA</name>
    <name evidence="21" type="ORF">L7E55_06335</name>
</gene>
<dbReference type="GO" id="GO:0005524">
    <property type="term" value="F:ATP binding"/>
    <property type="evidence" value="ECO:0007669"/>
    <property type="project" value="UniProtKB-KW"/>
</dbReference>
<evidence type="ECO:0000256" key="6">
    <source>
        <dbReference type="ARBA" id="ARBA00022598"/>
    </source>
</evidence>
<dbReference type="SMART" id="SM01230">
    <property type="entry name" value="Gln-synt_C"/>
    <property type="match status" value="1"/>
</dbReference>
<feature type="modified residue" description="O-AMP-tyrosine" evidence="15">
    <location>
        <position position="372"/>
    </location>
</feature>
<dbReference type="PANTHER" id="PTHR43785:SF12">
    <property type="entry name" value="TYPE-1 GLUTAMINE SYNTHETASE 2"/>
    <property type="match status" value="1"/>
</dbReference>
<protein>
    <recommendedName>
        <fullName evidence="4 18">Glutamine synthetase</fullName>
        <ecNumber evidence="3 18">6.3.1.2</ecNumber>
    </recommendedName>
</protein>
<evidence type="ECO:0000256" key="7">
    <source>
        <dbReference type="ARBA" id="ARBA00022723"/>
    </source>
</evidence>
<dbReference type="AlphaFoldDB" id="A0A9X4H5W6"/>
<dbReference type="InterPro" id="IPR036651">
    <property type="entry name" value="Gln_synt_N_sf"/>
</dbReference>
<dbReference type="EMBL" id="JAKOAV010000008">
    <property type="protein sequence ID" value="MDF9407979.1"/>
    <property type="molecule type" value="Genomic_DNA"/>
</dbReference>
<comment type="catalytic activity">
    <reaction evidence="11 18">
        <text>L-glutamate + NH4(+) + ATP = L-glutamine + ADP + phosphate + H(+)</text>
        <dbReference type="Rhea" id="RHEA:16169"/>
        <dbReference type="ChEBI" id="CHEBI:15378"/>
        <dbReference type="ChEBI" id="CHEBI:28938"/>
        <dbReference type="ChEBI" id="CHEBI:29985"/>
        <dbReference type="ChEBI" id="CHEBI:30616"/>
        <dbReference type="ChEBI" id="CHEBI:43474"/>
        <dbReference type="ChEBI" id="CHEBI:58359"/>
        <dbReference type="ChEBI" id="CHEBI:456216"/>
        <dbReference type="EC" id="6.3.1.2"/>
    </reaction>
</comment>
<evidence type="ECO:0000256" key="8">
    <source>
        <dbReference type="ARBA" id="ARBA00022741"/>
    </source>
</evidence>
<dbReference type="InterPro" id="IPR027303">
    <property type="entry name" value="Gln_synth_gly_rich_site"/>
</dbReference>
<feature type="binding site" evidence="14">
    <location>
        <position position="133"/>
    </location>
    <ligand>
        <name>Mg(2+)</name>
        <dbReference type="ChEBI" id="CHEBI:18420"/>
        <label>1</label>
    </ligand>
</feature>
<dbReference type="FunFam" id="3.10.20.70:FF:000005">
    <property type="entry name" value="Glutamine synthetase"/>
    <property type="match status" value="1"/>
</dbReference>
<evidence type="ECO:0000256" key="3">
    <source>
        <dbReference type="ARBA" id="ARBA00012937"/>
    </source>
</evidence>
<keyword evidence="22" id="KW-1185">Reference proteome</keyword>
<dbReference type="InterPro" id="IPR008147">
    <property type="entry name" value="Gln_synt_N"/>
</dbReference>
<evidence type="ECO:0000259" key="19">
    <source>
        <dbReference type="PROSITE" id="PS51986"/>
    </source>
</evidence>
<evidence type="ECO:0000256" key="18">
    <source>
        <dbReference type="RuleBase" id="RU004356"/>
    </source>
</evidence>
<evidence type="ECO:0000256" key="16">
    <source>
        <dbReference type="PROSITE-ProRule" id="PRU01330"/>
    </source>
</evidence>
<dbReference type="RefSeq" id="WP_277443240.1">
    <property type="nucleotide sequence ID" value="NZ_JAKOAV010000008.1"/>
</dbReference>
<name>A0A9X4H5W6_9FIRM</name>
<sequence length="443" mass="49897">MEVTEKGQLLDKARNLGVKFIRLQFTDILGVMKNVAITIEQLDKALDGELMFDGSSIHGFARIEESDMYLRPDLKSFAMFPWRPREGGVARLICDVYNPDGSPFAGDPRYVLKKVLAEAAEMGYSMQVGPELEFFMFQIDQDGNPTLDTHDDAGYFDLAPVDLGENARRSMVLTLEEMGFEIEASHHEVAPGQHEIDFKYSDALDVADKIMTFKMVVRSTAQRHGLHATFMPKPVFGINGSGMHMNQSLFKDGRNAFYDPSTPDQLSDVAKYYIGGLMKHARSMAAVTNPTVNSYKRLVPGYEAPVYVAWSGRNRSPLIRIPAKRGNSTRIELRNPDPACNPYLAIAVALKAGLDGIKNKIQPPPPTDMNIYHMTAEQRDEMNISSLPASLLEALDELSKNNVIKSVLEPHVYEKFIEAKRHEWDSYRVQVHPWEVSEYLTKF</sequence>
<evidence type="ECO:0000256" key="14">
    <source>
        <dbReference type="PIRSR" id="PIRSR604809-3"/>
    </source>
</evidence>